<feature type="repeat" description="LDL-receptor class B" evidence="13">
    <location>
        <begin position="442"/>
        <end position="486"/>
    </location>
</feature>
<keyword evidence="3" id="KW-0254">Endocytosis</keyword>
<keyword evidence="7" id="KW-1133">Transmembrane helix</keyword>
<dbReference type="PROSITE" id="PS50068">
    <property type="entry name" value="LDLRA_2"/>
    <property type="match status" value="5"/>
</dbReference>
<evidence type="ECO:0000256" key="11">
    <source>
        <dbReference type="ARBA" id="ARBA00023180"/>
    </source>
</evidence>
<evidence type="ECO:0000256" key="3">
    <source>
        <dbReference type="ARBA" id="ARBA00022583"/>
    </source>
</evidence>
<dbReference type="Proteomes" id="UP000770661">
    <property type="component" value="Unassembled WGS sequence"/>
</dbReference>
<dbReference type="InterPro" id="IPR023415">
    <property type="entry name" value="LDLR_class-A_CS"/>
</dbReference>
<evidence type="ECO:0000256" key="12">
    <source>
        <dbReference type="PROSITE-ProRule" id="PRU00124"/>
    </source>
</evidence>
<dbReference type="FunFam" id="2.120.10.30:FF:000241">
    <property type="entry name" value="Low-density lipoprotein receptor-related protein 6"/>
    <property type="match status" value="2"/>
</dbReference>
<dbReference type="Gene3D" id="2.10.25.10">
    <property type="entry name" value="Laminin"/>
    <property type="match status" value="1"/>
</dbReference>
<keyword evidence="16" id="KW-0449">Lipoprotein</keyword>
<comment type="caution">
    <text evidence="12">Lacks conserved residue(s) required for the propagation of feature annotation.</text>
</comment>
<feature type="repeat" description="LDL-receptor class B" evidence="13">
    <location>
        <begin position="715"/>
        <end position="756"/>
    </location>
</feature>
<keyword evidence="2" id="KW-0245">EGF-like domain</keyword>
<protein>
    <submittedName>
        <fullName evidence="16">Low-density lipoprotein receptor-related protein 2</fullName>
    </submittedName>
</protein>
<dbReference type="Gene3D" id="4.10.400.10">
    <property type="entry name" value="Low-density Lipoprotein Receptor"/>
    <property type="match status" value="5"/>
</dbReference>
<accession>A0A8J5D264</accession>
<keyword evidence="9 12" id="KW-1015">Disulfide bond</keyword>
<dbReference type="CDD" id="cd00054">
    <property type="entry name" value="EGF_CA"/>
    <property type="match status" value="1"/>
</dbReference>
<keyword evidence="4" id="KW-0812">Transmembrane</keyword>
<dbReference type="PANTHER" id="PTHR22722">
    <property type="entry name" value="LOW-DENSITY LIPOPROTEIN RECEPTOR-RELATED PROTEIN 2-RELATED"/>
    <property type="match status" value="1"/>
</dbReference>
<dbReference type="CDD" id="cd00112">
    <property type="entry name" value="LDLa"/>
    <property type="match status" value="5"/>
</dbReference>
<dbReference type="PRINTS" id="PR00261">
    <property type="entry name" value="LDLRECEPTOR"/>
</dbReference>
<comment type="caution">
    <text evidence="16">The sequence shown here is derived from an EMBL/GenBank/DDBJ whole genome shotgun (WGS) entry which is preliminary data.</text>
</comment>
<dbReference type="SUPFAM" id="SSF57196">
    <property type="entry name" value="EGF/Laminin"/>
    <property type="match status" value="1"/>
</dbReference>
<name>A0A8J5D264_CHIOP</name>
<feature type="disulfide bond" evidence="12">
    <location>
        <begin position="148"/>
        <end position="160"/>
    </location>
</feature>
<feature type="disulfide bond" evidence="12">
    <location>
        <begin position="167"/>
        <end position="182"/>
    </location>
</feature>
<comment type="subcellular location">
    <subcellularLocation>
        <location evidence="1">Membrane</location>
        <topology evidence="1">Single-pass membrane protein</topology>
    </subcellularLocation>
</comment>
<dbReference type="GO" id="GO:0005509">
    <property type="term" value="F:calcium ion binding"/>
    <property type="evidence" value="ECO:0007669"/>
    <property type="project" value="InterPro"/>
</dbReference>
<keyword evidence="6" id="KW-0677">Repeat</keyword>
<keyword evidence="5 14" id="KW-0732">Signal</keyword>
<dbReference type="InterPro" id="IPR000742">
    <property type="entry name" value="EGF"/>
</dbReference>
<evidence type="ECO:0000256" key="10">
    <source>
        <dbReference type="ARBA" id="ARBA00023170"/>
    </source>
</evidence>
<feature type="disulfide bond" evidence="12">
    <location>
        <begin position="128"/>
        <end position="143"/>
    </location>
</feature>
<dbReference type="GO" id="GO:0042562">
    <property type="term" value="F:hormone binding"/>
    <property type="evidence" value="ECO:0007669"/>
    <property type="project" value="TreeGrafter"/>
</dbReference>
<dbReference type="PROSITE" id="PS01186">
    <property type="entry name" value="EGF_2"/>
    <property type="match status" value="1"/>
</dbReference>
<gene>
    <name evidence="16" type="primary">Lrp2_1</name>
    <name evidence="16" type="ORF">GWK47_029130</name>
</gene>
<evidence type="ECO:0000256" key="13">
    <source>
        <dbReference type="PROSITE-ProRule" id="PRU00461"/>
    </source>
</evidence>
<dbReference type="SUPFAM" id="SSF63825">
    <property type="entry name" value="YWTD domain"/>
    <property type="match status" value="2"/>
</dbReference>
<dbReference type="InterPro" id="IPR051221">
    <property type="entry name" value="LDLR-related"/>
</dbReference>
<evidence type="ECO:0000256" key="7">
    <source>
        <dbReference type="ARBA" id="ARBA00022989"/>
    </source>
</evidence>
<feature type="disulfide bond" evidence="12">
    <location>
        <begin position="90"/>
        <end position="105"/>
    </location>
</feature>
<evidence type="ECO:0000313" key="17">
    <source>
        <dbReference type="Proteomes" id="UP000770661"/>
    </source>
</evidence>
<dbReference type="FunFam" id="4.10.400.10:FF:000230">
    <property type="entry name" value="Low-density lipoprotein RecePtor related"/>
    <property type="match status" value="1"/>
</dbReference>
<feature type="disulfide bond" evidence="12">
    <location>
        <begin position="155"/>
        <end position="173"/>
    </location>
</feature>
<evidence type="ECO:0000313" key="16">
    <source>
        <dbReference type="EMBL" id="KAG0730039.1"/>
    </source>
</evidence>
<evidence type="ECO:0000256" key="14">
    <source>
        <dbReference type="SAM" id="SignalP"/>
    </source>
</evidence>
<dbReference type="OrthoDB" id="6372310at2759"/>
<keyword evidence="11" id="KW-0325">Glycoprotein</keyword>
<sequence>MFECKNEAVSTLSLLRLFHLIAAPPECQEEQFACSEYKWNHTYCIPVYNRCDKIDDCSDKSDETGCSYRPCLSEDHKCGSGLCIPPTKKCDGYFDCRDQSDETSCNMTSCTKDKFRCTNKCIEKSQKCNHRKDCDDNADEEGCDFPACHEDQFRCANALCIPRRWHCDGHSDCPDGSDELNCTAIACPDSKFLCPLENKCIAKSKLCDSHRDCSDGSDETTSCYKNECEEWGHCDQLCFNTDGSFSCMCQEGYMLEGKTQCSAITGKDKRKMMLYFTYHDKVLKVGDSYASTPEVVTNSSSASGLDFHYKKDLLYWSDVETRKVYSQRLHGSGNAVETTLVLPGSLTPGAVAVDWVGDKLYVVDILGQKIDVFEILGRYHAIVLSNNITEPQDIGLDPTYGLMFVADTDRIIRANMDGTNLQELIKDVIYKASGIAVDIISQRIFWCDSLLDYIETVTYDGKGRTAIVRGSTNVPAPNRLTLFESSLYWTDSTRQGVIRVHKFNGPKTIHIVYRDSAKTQDPKAIKAVHALMQPALVTEFLMYSQQKFIKGQVLDPVSENFNDAINPVVSKAARFVGLDFDYRNDFIYYSDVTLDVIYRVKRKGTGRENLLASQNEGVEGLALDWVSKNLYYIDSRKGTLNVLYTENPAYRKVLLTGLRRPRAIVVHPNRGYVFYSEWDRPANISRAFLDGTNVMVFRDVLLGWPNGLSIDYGTDRIYWCDALLDHVQHANLDGTDVQTISSQSIRHPFSLVIYNG</sequence>
<dbReference type="GO" id="GO:0006898">
    <property type="term" value="P:receptor-mediated endocytosis"/>
    <property type="evidence" value="ECO:0007669"/>
    <property type="project" value="TreeGrafter"/>
</dbReference>
<feature type="disulfide bond" evidence="12">
    <location>
        <begin position="51"/>
        <end position="66"/>
    </location>
</feature>
<keyword evidence="17" id="KW-1185">Reference proteome</keyword>
<dbReference type="EMBL" id="JACEEZ010000597">
    <property type="protein sequence ID" value="KAG0730039.1"/>
    <property type="molecule type" value="Genomic_DNA"/>
</dbReference>
<evidence type="ECO:0000259" key="15">
    <source>
        <dbReference type="PROSITE" id="PS01186"/>
    </source>
</evidence>
<proteinExistence type="predicted"/>
<feature type="repeat" description="LDL-receptor class B" evidence="13">
    <location>
        <begin position="585"/>
        <end position="627"/>
    </location>
</feature>
<evidence type="ECO:0000256" key="2">
    <source>
        <dbReference type="ARBA" id="ARBA00022536"/>
    </source>
</evidence>
<dbReference type="PANTHER" id="PTHR22722:SF14">
    <property type="entry name" value="MEGALIN, ISOFORM A"/>
    <property type="match status" value="1"/>
</dbReference>
<feature type="disulfide bond" evidence="12">
    <location>
        <begin position="78"/>
        <end position="96"/>
    </location>
</feature>
<dbReference type="InterPro" id="IPR011042">
    <property type="entry name" value="6-blade_b-propeller_TolB-like"/>
</dbReference>
<evidence type="ECO:0000256" key="4">
    <source>
        <dbReference type="ARBA" id="ARBA00022692"/>
    </source>
</evidence>
<dbReference type="SUPFAM" id="SSF57424">
    <property type="entry name" value="LDL receptor-like module"/>
    <property type="match status" value="5"/>
</dbReference>
<dbReference type="GO" id="GO:0043235">
    <property type="term" value="C:receptor complex"/>
    <property type="evidence" value="ECO:0007669"/>
    <property type="project" value="TreeGrafter"/>
</dbReference>
<evidence type="ECO:0000256" key="9">
    <source>
        <dbReference type="ARBA" id="ARBA00023157"/>
    </source>
</evidence>
<keyword evidence="10 16" id="KW-0675">Receptor</keyword>
<dbReference type="InterPro" id="IPR036055">
    <property type="entry name" value="LDL_receptor-like_sf"/>
</dbReference>
<dbReference type="GO" id="GO:0016324">
    <property type="term" value="C:apical plasma membrane"/>
    <property type="evidence" value="ECO:0007669"/>
    <property type="project" value="TreeGrafter"/>
</dbReference>
<dbReference type="AlphaFoldDB" id="A0A8J5D264"/>
<evidence type="ECO:0000256" key="6">
    <source>
        <dbReference type="ARBA" id="ARBA00022737"/>
    </source>
</evidence>
<dbReference type="SMART" id="SM00181">
    <property type="entry name" value="EGF"/>
    <property type="match status" value="2"/>
</dbReference>
<feature type="signal peptide" evidence="14">
    <location>
        <begin position="1"/>
        <end position="29"/>
    </location>
</feature>
<organism evidence="16 17">
    <name type="scientific">Chionoecetes opilio</name>
    <name type="common">Atlantic snow crab</name>
    <name type="synonym">Cancer opilio</name>
    <dbReference type="NCBI Taxonomy" id="41210"/>
    <lineage>
        <taxon>Eukaryota</taxon>
        <taxon>Metazoa</taxon>
        <taxon>Ecdysozoa</taxon>
        <taxon>Arthropoda</taxon>
        <taxon>Crustacea</taxon>
        <taxon>Multicrustacea</taxon>
        <taxon>Malacostraca</taxon>
        <taxon>Eumalacostraca</taxon>
        <taxon>Eucarida</taxon>
        <taxon>Decapoda</taxon>
        <taxon>Pleocyemata</taxon>
        <taxon>Brachyura</taxon>
        <taxon>Eubrachyura</taxon>
        <taxon>Majoidea</taxon>
        <taxon>Majidae</taxon>
        <taxon>Chionoecetes</taxon>
    </lineage>
</organism>
<evidence type="ECO:0000256" key="8">
    <source>
        <dbReference type="ARBA" id="ARBA00023136"/>
    </source>
</evidence>
<dbReference type="SMART" id="SM00135">
    <property type="entry name" value="LY"/>
    <property type="match status" value="9"/>
</dbReference>
<evidence type="ECO:0000256" key="5">
    <source>
        <dbReference type="ARBA" id="ARBA00022729"/>
    </source>
</evidence>
<dbReference type="InterPro" id="IPR000033">
    <property type="entry name" value="LDLR_classB_rpt"/>
</dbReference>
<dbReference type="PROSITE" id="PS01209">
    <property type="entry name" value="LDLRA_1"/>
    <property type="match status" value="3"/>
</dbReference>
<dbReference type="SMART" id="SM00192">
    <property type="entry name" value="LDLa"/>
    <property type="match status" value="5"/>
</dbReference>
<reference evidence="16" key="1">
    <citation type="submission" date="2020-07" db="EMBL/GenBank/DDBJ databases">
        <title>The High-quality genome of the commercially important snow crab, Chionoecetes opilio.</title>
        <authorList>
            <person name="Jeong J.-H."/>
            <person name="Ryu S."/>
        </authorList>
    </citation>
    <scope>NUCLEOTIDE SEQUENCE</scope>
    <source>
        <strain evidence="16">MADBK_172401_WGS</strain>
        <tissue evidence="16">Digestive gland</tissue>
    </source>
</reference>
<evidence type="ECO:0000256" key="1">
    <source>
        <dbReference type="ARBA" id="ARBA00004167"/>
    </source>
</evidence>
<dbReference type="InterPro" id="IPR002172">
    <property type="entry name" value="LDrepeatLR_classA_rpt"/>
</dbReference>
<feature type="disulfide bond" evidence="12">
    <location>
        <begin position="71"/>
        <end position="83"/>
    </location>
</feature>
<dbReference type="Pfam" id="PF00057">
    <property type="entry name" value="Ldl_recept_a"/>
    <property type="match status" value="5"/>
</dbReference>
<dbReference type="PROSITE" id="PS51120">
    <property type="entry name" value="LDLRB"/>
    <property type="match status" value="3"/>
</dbReference>
<keyword evidence="8" id="KW-0472">Membrane</keyword>
<feature type="chain" id="PRO_5035328009" evidence="14">
    <location>
        <begin position="30"/>
        <end position="756"/>
    </location>
</feature>
<dbReference type="Gene3D" id="2.120.10.30">
    <property type="entry name" value="TolB, C-terminal domain"/>
    <property type="match status" value="2"/>
</dbReference>
<dbReference type="SMART" id="SM00179">
    <property type="entry name" value="EGF_CA"/>
    <property type="match status" value="1"/>
</dbReference>
<dbReference type="InterPro" id="IPR001881">
    <property type="entry name" value="EGF-like_Ca-bd_dom"/>
</dbReference>
<dbReference type="FunFam" id="4.10.400.10:FF:000065">
    <property type="entry name" value="Transmembrane protease serine 7"/>
    <property type="match status" value="1"/>
</dbReference>
<dbReference type="Pfam" id="PF00058">
    <property type="entry name" value="Ldl_recept_b"/>
    <property type="match status" value="1"/>
</dbReference>
<feature type="domain" description="EGF-like" evidence="15">
    <location>
        <begin position="247"/>
        <end position="261"/>
    </location>
</feature>